<name>A0A7S4KAQ4_9STRA</name>
<dbReference type="PANTHER" id="PTHR42254:SF1">
    <property type="entry name" value="CALCINEURIN-LIKE PHOSPHOESTERASE DOMAIN-CONTAINING PROTEIN"/>
    <property type="match status" value="1"/>
</dbReference>
<feature type="region of interest" description="Disordered" evidence="1">
    <location>
        <begin position="26"/>
        <end position="46"/>
    </location>
</feature>
<evidence type="ECO:0008006" key="3">
    <source>
        <dbReference type="Google" id="ProtNLM"/>
    </source>
</evidence>
<dbReference type="Gene3D" id="3.60.21.10">
    <property type="match status" value="1"/>
</dbReference>
<proteinExistence type="predicted"/>
<evidence type="ECO:0000256" key="1">
    <source>
        <dbReference type="SAM" id="MobiDB-lite"/>
    </source>
</evidence>
<dbReference type="AlphaFoldDB" id="A0A7S4KAQ4"/>
<sequence>MLTHTLGCPRTFEFRREELRILRGAGSTDADADADSAGDDDVTDDDVTDDQVVESFLHEAIHPDGSLRQYLDCADVVAIVGNTLFAHGAVDARTAGFVPRDSTPFRNPDSKDPPARTCDDPSEWAREMNGYLRRGLDDFDSRPRWDAHRTTRGGEALLALQNRSAMWGRSVVSNCYGDGGCISTVHSGVRRDEALRRARETDDPSSFEGMCSDPADPSVARWLLGGGIRRVVVGHKPTGDCPAVLSASATGVEVVSGDTSFSDTEAEDNRGLALSVVEIVGENAWDNQLRVSGVLRDGTEHRSLFGRLHEGGVDDTAGDAGLGTQLPGGWWVKASTPPLYRLCRGMGRKVEYMSVHMMELDALRSPSTSLPN</sequence>
<evidence type="ECO:0000313" key="2">
    <source>
        <dbReference type="EMBL" id="CAE2289097.1"/>
    </source>
</evidence>
<dbReference type="EMBL" id="HBKQ01061692">
    <property type="protein sequence ID" value="CAE2289097.1"/>
    <property type="molecule type" value="Transcribed_RNA"/>
</dbReference>
<dbReference type="PANTHER" id="PTHR42254">
    <property type="entry name" value="METALLOPHOS DOMAIN-CONTAINING PROTEIN"/>
    <property type="match status" value="1"/>
</dbReference>
<feature type="compositionally biased region" description="Basic and acidic residues" evidence="1">
    <location>
        <begin position="108"/>
        <end position="120"/>
    </location>
</feature>
<feature type="compositionally biased region" description="Acidic residues" evidence="1">
    <location>
        <begin position="30"/>
        <end position="46"/>
    </location>
</feature>
<feature type="region of interest" description="Disordered" evidence="1">
    <location>
        <begin position="100"/>
        <end position="120"/>
    </location>
</feature>
<reference evidence="2" key="1">
    <citation type="submission" date="2021-01" db="EMBL/GenBank/DDBJ databases">
        <authorList>
            <person name="Corre E."/>
            <person name="Pelletier E."/>
            <person name="Niang G."/>
            <person name="Scheremetjew M."/>
            <person name="Finn R."/>
            <person name="Kale V."/>
            <person name="Holt S."/>
            <person name="Cochrane G."/>
            <person name="Meng A."/>
            <person name="Brown T."/>
            <person name="Cohen L."/>
        </authorList>
    </citation>
    <scope>NUCLEOTIDE SEQUENCE</scope>
    <source>
        <strain evidence="2">Isolate 1302-5</strain>
    </source>
</reference>
<accession>A0A7S4KAQ4</accession>
<gene>
    <name evidence="2" type="ORF">OAUR00152_LOCUS42097</name>
</gene>
<dbReference type="InterPro" id="IPR029052">
    <property type="entry name" value="Metallo-depent_PP-like"/>
</dbReference>
<organism evidence="2">
    <name type="scientific">Odontella aurita</name>
    <dbReference type="NCBI Taxonomy" id="265563"/>
    <lineage>
        <taxon>Eukaryota</taxon>
        <taxon>Sar</taxon>
        <taxon>Stramenopiles</taxon>
        <taxon>Ochrophyta</taxon>
        <taxon>Bacillariophyta</taxon>
        <taxon>Mediophyceae</taxon>
        <taxon>Biddulphiophycidae</taxon>
        <taxon>Eupodiscales</taxon>
        <taxon>Odontellaceae</taxon>
        <taxon>Odontella</taxon>
    </lineage>
</organism>
<protein>
    <recommendedName>
        <fullName evidence="3">Calcineurin-like phosphoesterase domain-containing protein</fullName>
    </recommendedName>
</protein>